<evidence type="ECO:0000313" key="2">
    <source>
        <dbReference type="Proteomes" id="UP000003240"/>
    </source>
</evidence>
<comment type="caution">
    <text evidence="1">The sequence shown here is derived from an EMBL/GenBank/DDBJ whole genome shotgun (WGS) entry which is preliminary data.</text>
</comment>
<proteinExistence type="predicted"/>
<protein>
    <submittedName>
        <fullName evidence="1">Uncharacterized protein</fullName>
    </submittedName>
</protein>
<gene>
    <name evidence="1" type="ORF">ALO_12890</name>
</gene>
<name>F7NKG4_9FIRM</name>
<dbReference type="AlphaFoldDB" id="F7NKG4"/>
<dbReference type="Proteomes" id="UP000003240">
    <property type="component" value="Unassembled WGS sequence"/>
</dbReference>
<evidence type="ECO:0000313" key="1">
    <source>
        <dbReference type="EMBL" id="EGO63467.1"/>
    </source>
</evidence>
<reference evidence="1 2" key="1">
    <citation type="journal article" date="2011" name="EMBO J.">
        <title>Structural diversity of bacterial flagellar motors.</title>
        <authorList>
            <person name="Chen S."/>
            <person name="Beeby M."/>
            <person name="Murphy G.E."/>
            <person name="Leadbetter J.R."/>
            <person name="Hendrixson D.R."/>
            <person name="Briegel A."/>
            <person name="Li Z."/>
            <person name="Shi J."/>
            <person name="Tocheva E.I."/>
            <person name="Muller A."/>
            <person name="Dobro M.J."/>
            <person name="Jensen G.J."/>
        </authorList>
    </citation>
    <scope>NUCLEOTIDE SEQUENCE [LARGE SCALE GENOMIC DNA]</scope>
    <source>
        <strain evidence="1 2">DSM 6540</strain>
    </source>
</reference>
<feature type="non-terminal residue" evidence="1">
    <location>
        <position position="1"/>
    </location>
</feature>
<sequence length="50" mass="5524">SALPYCHYFITDNPLAQRLNSKPLEFGKKFSTTILPAKPDVILEAFAGIS</sequence>
<dbReference type="EMBL" id="AFGF01000108">
    <property type="protein sequence ID" value="EGO63467.1"/>
    <property type="molecule type" value="Genomic_DNA"/>
</dbReference>
<organism evidence="1 2">
    <name type="scientific">Acetonema longum DSM 6540</name>
    <dbReference type="NCBI Taxonomy" id="1009370"/>
    <lineage>
        <taxon>Bacteria</taxon>
        <taxon>Bacillati</taxon>
        <taxon>Bacillota</taxon>
        <taxon>Negativicutes</taxon>
        <taxon>Acetonemataceae</taxon>
        <taxon>Acetonema</taxon>
    </lineage>
</organism>
<keyword evidence="2" id="KW-1185">Reference proteome</keyword>
<accession>F7NKG4</accession>